<organism evidence="1">
    <name type="scientific">uncultured Caudovirales phage</name>
    <dbReference type="NCBI Taxonomy" id="2100421"/>
    <lineage>
        <taxon>Viruses</taxon>
        <taxon>Duplodnaviria</taxon>
        <taxon>Heunggongvirae</taxon>
        <taxon>Uroviricota</taxon>
        <taxon>Caudoviricetes</taxon>
        <taxon>Peduoviridae</taxon>
        <taxon>Maltschvirus</taxon>
        <taxon>Maltschvirus maltsch</taxon>
    </lineage>
</organism>
<reference evidence="1" key="1">
    <citation type="submission" date="2020-04" db="EMBL/GenBank/DDBJ databases">
        <authorList>
            <person name="Chiriac C."/>
            <person name="Salcher M."/>
            <person name="Ghai R."/>
            <person name="Kavagutti S V."/>
        </authorList>
    </citation>
    <scope>NUCLEOTIDE SEQUENCE</scope>
</reference>
<accession>A0A6J5KNF8</accession>
<dbReference type="EMBL" id="LR796165">
    <property type="protein sequence ID" value="CAB4122895.1"/>
    <property type="molecule type" value="Genomic_DNA"/>
</dbReference>
<proteinExistence type="predicted"/>
<protein>
    <submittedName>
        <fullName evidence="1">Uncharacterized protein</fullName>
    </submittedName>
</protein>
<sequence length="172" mass="19134">MTATPPENDLFKTIEAILNSTNMMRAQREATRTRTSEEAMTISATAVEAAKDVFGRDQNLQYLLFTTTPYGTSDEGAELNGSIGFSSQVSTSLSTNAMEVFCEHHIPIFAREMAPKWWNRVSLAWHVLLGRCRTLQKGETMKSSRRPMTLPGAGGPRVIALDPDTVRKLLKR</sequence>
<gene>
    <name evidence="1" type="ORF">UFOVP28_66</name>
</gene>
<name>A0A6J5KNF8_9CAUD</name>
<evidence type="ECO:0000313" key="1">
    <source>
        <dbReference type="EMBL" id="CAB4122895.1"/>
    </source>
</evidence>